<proteinExistence type="predicted"/>
<evidence type="ECO:0000259" key="2">
    <source>
        <dbReference type="Pfam" id="PF01979"/>
    </source>
</evidence>
<dbReference type="InterPro" id="IPR051781">
    <property type="entry name" value="Metallo-dep_Hydrolase"/>
</dbReference>
<accession>A0A6B9Z8T0</accession>
<dbReference type="RefSeq" id="WP_162330361.1">
    <property type="nucleotide sequence ID" value="NZ_CP048113.1"/>
</dbReference>
<feature type="domain" description="Amidohydrolase-related" evidence="2">
    <location>
        <begin position="78"/>
        <end position="436"/>
    </location>
</feature>
<dbReference type="InterPro" id="IPR011059">
    <property type="entry name" value="Metal-dep_hydrolase_composite"/>
</dbReference>
<keyword evidence="1" id="KW-0732">Signal</keyword>
<feature type="chain" id="PRO_5025547418" evidence="1">
    <location>
        <begin position="21"/>
        <end position="439"/>
    </location>
</feature>
<dbReference type="EMBL" id="CP048113">
    <property type="protein sequence ID" value="QHS58658.1"/>
    <property type="molecule type" value="Genomic_DNA"/>
</dbReference>
<reference evidence="3 4" key="1">
    <citation type="submission" date="2020-01" db="EMBL/GenBank/DDBJ databases">
        <title>Complete genome sequence of Chitinophaga sp. H33E-04 isolated from quinoa roots.</title>
        <authorList>
            <person name="Weon H.-Y."/>
            <person name="Lee S.A."/>
        </authorList>
    </citation>
    <scope>NUCLEOTIDE SEQUENCE [LARGE SCALE GENOMIC DNA]</scope>
    <source>
        <strain evidence="3 4">H33E-04</strain>
    </source>
</reference>
<dbReference type="Gene3D" id="2.30.40.10">
    <property type="entry name" value="Urease, subunit C, domain 1"/>
    <property type="match status" value="1"/>
</dbReference>
<dbReference type="PANTHER" id="PTHR43135:SF3">
    <property type="entry name" value="ALPHA-D-RIBOSE 1-METHYLPHOSPHONATE 5-TRIPHOSPHATE DIPHOSPHATASE"/>
    <property type="match status" value="1"/>
</dbReference>
<sequence>MLKPMLFSVCLSAICLYTNAQDNTSFIIKDVTLIDGSGQPARSNVSLVVSDDTIAAILPAGINYPVKVAEEINGAGKTIMPLMVDAHCHVGILKGTTIASQHFTPDNVSRQLNKYLQYGIGTVLSLGTDQPQGFMLRDASRADMLGGASYYTAGFGFGVPRGTPPAAFGPSILRPGSADEALQQMQHLVTLKPDFIKIWVDGAPRMLPEIYRAIITEAHANNIKVAAHVYYLEDARQLVDAGIDVLAHSIRDQEVDDALIRAMKLKNVFYIPTLCIEEFGLVYGAASPGWFTDPFFVRSLEPGAWDLLNSDAYRKQQQEDKDRDRKIRAFAIAKTNLHKMDSAGVKIAMGTDSGAQPVRAQGFSEHRELQLMTAAGIPAVKAISYASRNGAALLGIDKQTGTLQPGKKADFILLDADPQLDVRATQNISGIWKNGKQIR</sequence>
<protein>
    <submittedName>
        <fullName evidence="3">Amidohydrolase family protein</fullName>
    </submittedName>
</protein>
<dbReference type="Pfam" id="PF01979">
    <property type="entry name" value="Amidohydro_1"/>
    <property type="match status" value="1"/>
</dbReference>
<name>A0A6B9Z8T0_9BACT</name>
<evidence type="ECO:0000313" key="4">
    <source>
        <dbReference type="Proteomes" id="UP000476411"/>
    </source>
</evidence>
<evidence type="ECO:0000313" key="3">
    <source>
        <dbReference type="EMBL" id="QHS58658.1"/>
    </source>
</evidence>
<dbReference type="Proteomes" id="UP000476411">
    <property type="component" value="Chromosome"/>
</dbReference>
<keyword evidence="3" id="KW-0378">Hydrolase</keyword>
<dbReference type="InterPro" id="IPR006680">
    <property type="entry name" value="Amidohydro-rel"/>
</dbReference>
<dbReference type="SUPFAM" id="SSF51338">
    <property type="entry name" value="Composite domain of metallo-dependent hydrolases"/>
    <property type="match status" value="1"/>
</dbReference>
<gene>
    <name evidence="3" type="ORF">GWR21_03300</name>
</gene>
<dbReference type="Gene3D" id="3.20.20.140">
    <property type="entry name" value="Metal-dependent hydrolases"/>
    <property type="match status" value="1"/>
</dbReference>
<keyword evidence="4" id="KW-1185">Reference proteome</keyword>
<dbReference type="SUPFAM" id="SSF51556">
    <property type="entry name" value="Metallo-dependent hydrolases"/>
    <property type="match status" value="1"/>
</dbReference>
<organism evidence="3 4">
    <name type="scientific">Chitinophaga agri</name>
    <dbReference type="NCBI Taxonomy" id="2703787"/>
    <lineage>
        <taxon>Bacteria</taxon>
        <taxon>Pseudomonadati</taxon>
        <taxon>Bacteroidota</taxon>
        <taxon>Chitinophagia</taxon>
        <taxon>Chitinophagales</taxon>
        <taxon>Chitinophagaceae</taxon>
        <taxon>Chitinophaga</taxon>
    </lineage>
</organism>
<dbReference type="AlphaFoldDB" id="A0A6B9Z8T0"/>
<dbReference type="GO" id="GO:0016810">
    <property type="term" value="F:hydrolase activity, acting on carbon-nitrogen (but not peptide) bonds"/>
    <property type="evidence" value="ECO:0007669"/>
    <property type="project" value="InterPro"/>
</dbReference>
<feature type="signal peptide" evidence="1">
    <location>
        <begin position="1"/>
        <end position="20"/>
    </location>
</feature>
<dbReference type="InterPro" id="IPR032466">
    <property type="entry name" value="Metal_Hydrolase"/>
</dbReference>
<dbReference type="PANTHER" id="PTHR43135">
    <property type="entry name" value="ALPHA-D-RIBOSE 1-METHYLPHOSPHONATE 5-TRIPHOSPHATE DIPHOSPHATASE"/>
    <property type="match status" value="1"/>
</dbReference>
<dbReference type="KEGG" id="chih:GWR21_03300"/>
<evidence type="ECO:0000256" key="1">
    <source>
        <dbReference type="SAM" id="SignalP"/>
    </source>
</evidence>